<keyword evidence="9" id="KW-0067">ATP-binding</keyword>
<feature type="compositionally biased region" description="Low complexity" evidence="11">
    <location>
        <begin position="743"/>
        <end position="756"/>
    </location>
</feature>
<dbReference type="Pfam" id="PF03199">
    <property type="entry name" value="GSH_synthase"/>
    <property type="match status" value="1"/>
</dbReference>
<reference evidence="13" key="1">
    <citation type="submission" date="2023-06" db="EMBL/GenBank/DDBJ databases">
        <title>Black Yeasts Isolated from many extreme environments.</title>
        <authorList>
            <person name="Coleine C."/>
            <person name="Stajich J.E."/>
            <person name="Selbmann L."/>
        </authorList>
    </citation>
    <scope>NUCLEOTIDE SEQUENCE</scope>
    <source>
        <strain evidence="13">CCFEE 5200</strain>
    </source>
</reference>
<dbReference type="InterPro" id="IPR014042">
    <property type="entry name" value="Glutathione_synthase_a-hlx"/>
</dbReference>
<dbReference type="PANTHER" id="PTHR11130">
    <property type="entry name" value="GLUTATHIONE SYNTHETASE"/>
    <property type="match status" value="1"/>
</dbReference>
<keyword evidence="14" id="KW-1185">Reference proteome</keyword>
<feature type="compositionally biased region" description="Pro residues" evidence="11">
    <location>
        <begin position="7"/>
        <end position="16"/>
    </location>
</feature>
<dbReference type="PANTHER" id="PTHR11130:SF0">
    <property type="entry name" value="GLUTATHIONE SYNTHETASE"/>
    <property type="match status" value="1"/>
</dbReference>
<feature type="compositionally biased region" description="Basic and acidic residues" evidence="11">
    <location>
        <begin position="556"/>
        <end position="571"/>
    </location>
</feature>
<evidence type="ECO:0000256" key="2">
    <source>
        <dbReference type="ARBA" id="ARBA00004965"/>
    </source>
</evidence>
<evidence type="ECO:0000313" key="14">
    <source>
        <dbReference type="Proteomes" id="UP001175353"/>
    </source>
</evidence>
<feature type="region of interest" description="Disordered" evidence="11">
    <location>
        <begin position="700"/>
        <end position="768"/>
    </location>
</feature>
<dbReference type="GO" id="GO:0004363">
    <property type="term" value="F:glutathione synthase activity"/>
    <property type="evidence" value="ECO:0007669"/>
    <property type="project" value="UniProtKB-EC"/>
</dbReference>
<evidence type="ECO:0000256" key="10">
    <source>
        <dbReference type="ARBA" id="ARBA00022842"/>
    </source>
</evidence>
<evidence type="ECO:0000256" key="7">
    <source>
        <dbReference type="ARBA" id="ARBA00022723"/>
    </source>
</evidence>
<evidence type="ECO:0000256" key="4">
    <source>
        <dbReference type="ARBA" id="ARBA00012214"/>
    </source>
</evidence>
<proteinExistence type="inferred from homology"/>
<comment type="cofactor">
    <cofactor evidence="1">
        <name>Mg(2+)</name>
        <dbReference type="ChEBI" id="CHEBI:18420"/>
    </cofactor>
</comment>
<dbReference type="GO" id="GO:0005524">
    <property type="term" value="F:ATP binding"/>
    <property type="evidence" value="ECO:0007669"/>
    <property type="project" value="UniProtKB-KW"/>
</dbReference>
<feature type="compositionally biased region" description="Polar residues" evidence="11">
    <location>
        <begin position="729"/>
        <end position="742"/>
    </location>
</feature>
<dbReference type="InterPro" id="IPR014709">
    <property type="entry name" value="Glutathione_synthase_C_euk"/>
</dbReference>
<comment type="caution">
    <text evidence="13">The sequence shown here is derived from an EMBL/GenBank/DDBJ whole genome shotgun (WGS) entry which is preliminary data.</text>
</comment>
<feature type="region of interest" description="Disordered" evidence="11">
    <location>
        <begin position="886"/>
        <end position="945"/>
    </location>
</feature>
<dbReference type="Gene3D" id="3.40.50.1760">
    <property type="entry name" value="Glutathione synthase, substrate-binding domain superfamily, eukaryotic"/>
    <property type="match status" value="1"/>
</dbReference>
<evidence type="ECO:0000256" key="11">
    <source>
        <dbReference type="SAM" id="MobiDB-lite"/>
    </source>
</evidence>
<comment type="similarity">
    <text evidence="3">Belongs to the eukaryotic GSH synthase family.</text>
</comment>
<keyword evidence="6" id="KW-0317">Glutathione biosynthesis</keyword>
<dbReference type="InterPro" id="IPR014049">
    <property type="entry name" value="Glutathione_synthase_N_euk"/>
</dbReference>
<evidence type="ECO:0000256" key="1">
    <source>
        <dbReference type="ARBA" id="ARBA00001946"/>
    </source>
</evidence>
<protein>
    <recommendedName>
        <fullName evidence="4">glutathione synthase</fullName>
        <ecNumber evidence="4">6.3.2.3</ecNumber>
    </recommendedName>
</protein>
<evidence type="ECO:0000259" key="12">
    <source>
        <dbReference type="Pfam" id="PF03199"/>
    </source>
</evidence>
<dbReference type="Gene3D" id="3.30.470.20">
    <property type="entry name" value="ATP-grasp fold, B domain"/>
    <property type="match status" value="1"/>
</dbReference>
<evidence type="ECO:0000256" key="8">
    <source>
        <dbReference type="ARBA" id="ARBA00022741"/>
    </source>
</evidence>
<feature type="compositionally biased region" description="Polar residues" evidence="11">
    <location>
        <begin position="587"/>
        <end position="596"/>
    </location>
</feature>
<feature type="region of interest" description="Disordered" evidence="11">
    <location>
        <begin position="521"/>
        <end position="671"/>
    </location>
</feature>
<dbReference type="InterPro" id="IPR004887">
    <property type="entry name" value="GSH_synth_subst-bd"/>
</dbReference>
<keyword evidence="8" id="KW-0547">Nucleotide-binding</keyword>
<dbReference type="Proteomes" id="UP001175353">
    <property type="component" value="Unassembled WGS sequence"/>
</dbReference>
<dbReference type="GO" id="GO:0005829">
    <property type="term" value="C:cytosol"/>
    <property type="evidence" value="ECO:0007669"/>
    <property type="project" value="TreeGrafter"/>
</dbReference>
<evidence type="ECO:0000256" key="9">
    <source>
        <dbReference type="ARBA" id="ARBA00022840"/>
    </source>
</evidence>
<gene>
    <name evidence="13" type="ORF">LTR91_016442</name>
</gene>
<feature type="region of interest" description="Disordered" evidence="11">
    <location>
        <begin position="1"/>
        <end position="30"/>
    </location>
</feature>
<dbReference type="Pfam" id="PF03917">
    <property type="entry name" value="GSH_synth_ATP"/>
    <property type="match status" value="1"/>
</dbReference>
<dbReference type="AlphaFoldDB" id="A0AAN6K7W4"/>
<sequence length="945" mass="103965">MSGNPIYTPPPGPPPSYGSQLAEGDEGDNDDEIEASHTRLVSDIKDYLITHGHLLKLVRFETPSRVPAVGVNVSCQPTPFPCHLFQQATSLQSAMNELYIRAASDDAWLYSVLRLQIEGEPAGLLASLWDVWVKCREAGVVQSVSCAIVRSDYMLHVDAEREAEVGLRQVEMNTFSVAGACHAEGVASMHRWLMRKETAEMGNADTSESSSQLDDLPPNTNTSALVSGLSEAHSNYQDQFPTSHPKCILMVVQAFNFNIGDERPLEYGLLACYRCEWREVLSRCHKGSDRELFYSRPGNGKDKSSKLFEVSVVYYRAGYDAEEYTEESGGKDIRLMLELSRAIKCPDVQMHLVGMKSVQRALAEPGIVAQFLPDARRANEVMGTFMPMLPLDSTPQGLEARRLAMDPMLAVDYVLKPNLEGGGHNVFRTDIPAYLSRIPEEDWERYILMRLITPPISAKPGMLLTGQEVYEGPVVSELGVLGFALWQNTRRGATKQDGPGKVEIMRNETLGWTFKTKPTGVDEMSVVKGKRQQPKAPKDAHSAGQAGTPEQSSARQHQEQKKKPNSDDPKAQRSGRLPWTKAKESEAQTSPVQEDSTLAHLSLETSEMQKKLRSASRTPESDTEEVMRKKDRESLKLLEVATAKQRRQERTGVRAFVSTTTESEMAEQGEDWTVVSQDGAEQLGEMSGVGSLLAISPASTSTRALLHSEHHDPGLVSEEQRKSAGDHVASTTASDGTHSYHFTPSDSSSDTSTTPSQAASRALRREHWQQDDDPRFAYSVESLVEGRKERVLRRASGGSVASDTLLDAMHDWAPTLVQAYIEVMGRKDKLIEDLGEQLLKVEGRYEELRRGLWKASKPSKVLLAEKKALAEKALLAEEALLAENGEASSDVAEQASAPRELGTPSSLRSVERAVTASTARVASEPNGESTRGQPDLESAVSTTAF</sequence>
<evidence type="ECO:0000313" key="13">
    <source>
        <dbReference type="EMBL" id="KAK0969115.1"/>
    </source>
</evidence>
<organism evidence="13 14">
    <name type="scientific">Friedmanniomyces endolithicus</name>
    <dbReference type="NCBI Taxonomy" id="329885"/>
    <lineage>
        <taxon>Eukaryota</taxon>
        <taxon>Fungi</taxon>
        <taxon>Dikarya</taxon>
        <taxon>Ascomycota</taxon>
        <taxon>Pezizomycotina</taxon>
        <taxon>Dothideomycetes</taxon>
        <taxon>Dothideomycetidae</taxon>
        <taxon>Mycosphaerellales</taxon>
        <taxon>Teratosphaeriaceae</taxon>
        <taxon>Friedmanniomyces</taxon>
    </lineage>
</organism>
<evidence type="ECO:0000256" key="6">
    <source>
        <dbReference type="ARBA" id="ARBA00022684"/>
    </source>
</evidence>
<feature type="compositionally biased region" description="Basic and acidic residues" evidence="11">
    <location>
        <begin position="706"/>
        <end position="725"/>
    </location>
</feature>
<feature type="compositionally biased region" description="Polar residues" evidence="11">
    <location>
        <begin position="915"/>
        <end position="932"/>
    </location>
</feature>
<dbReference type="EC" id="6.3.2.3" evidence="4"/>
<dbReference type="EMBL" id="JAUJLE010000200">
    <property type="protein sequence ID" value="KAK0969115.1"/>
    <property type="molecule type" value="Genomic_DNA"/>
</dbReference>
<feature type="compositionally biased region" description="Basic and acidic residues" evidence="11">
    <location>
        <begin position="625"/>
        <end position="636"/>
    </location>
</feature>
<dbReference type="GO" id="GO:0046872">
    <property type="term" value="F:metal ion binding"/>
    <property type="evidence" value="ECO:0007669"/>
    <property type="project" value="UniProtKB-KW"/>
</dbReference>
<feature type="domain" description="Glutathione synthase substrate-binding" evidence="12">
    <location>
        <begin position="246"/>
        <end position="353"/>
    </location>
</feature>
<keyword evidence="10" id="KW-0460">Magnesium</keyword>
<evidence type="ECO:0000256" key="3">
    <source>
        <dbReference type="ARBA" id="ARBA00010385"/>
    </source>
</evidence>
<dbReference type="InterPro" id="IPR016185">
    <property type="entry name" value="PreATP-grasp_dom_sf"/>
</dbReference>
<dbReference type="Gene3D" id="3.30.1490.50">
    <property type="match status" value="1"/>
</dbReference>
<dbReference type="Gene3D" id="3.30.1490.80">
    <property type="match status" value="1"/>
</dbReference>
<dbReference type="InterPro" id="IPR005615">
    <property type="entry name" value="Glutathione_synthase"/>
</dbReference>
<accession>A0AAN6K7W4</accession>
<dbReference type="Gene3D" id="1.10.1080.10">
    <property type="entry name" value="Glutathione Synthetase, Chain A, domain 3"/>
    <property type="match status" value="1"/>
</dbReference>
<dbReference type="GO" id="GO:0043295">
    <property type="term" value="F:glutathione binding"/>
    <property type="evidence" value="ECO:0007669"/>
    <property type="project" value="TreeGrafter"/>
</dbReference>
<comment type="pathway">
    <text evidence="2">Sulfur metabolism; glutathione biosynthesis; glutathione from L-cysteine and L-glutamate: step 2/2.</text>
</comment>
<keyword evidence="7" id="KW-0479">Metal-binding</keyword>
<keyword evidence="5" id="KW-0436">Ligase</keyword>
<dbReference type="SUPFAM" id="SSF52440">
    <property type="entry name" value="PreATP-grasp domain"/>
    <property type="match status" value="1"/>
</dbReference>
<evidence type="ECO:0000256" key="5">
    <source>
        <dbReference type="ARBA" id="ARBA00022598"/>
    </source>
</evidence>
<dbReference type="InterPro" id="IPR037013">
    <property type="entry name" value="GSH-S_sub-bd_sf"/>
</dbReference>
<name>A0AAN6K7W4_9PEZI</name>
<dbReference type="SUPFAM" id="SSF56059">
    <property type="entry name" value="Glutathione synthetase ATP-binding domain-like"/>
    <property type="match status" value="1"/>
</dbReference>